<comment type="similarity">
    <text evidence="1">Belongs to the ABC transporter superfamily. Ycf16 family.</text>
</comment>
<evidence type="ECO:0000313" key="5">
    <source>
        <dbReference type="EMBL" id="OGH71122.1"/>
    </source>
</evidence>
<dbReference type="AlphaFoldDB" id="A0A1F6MHJ4"/>
<feature type="domain" description="ABC transporter" evidence="4">
    <location>
        <begin position="3"/>
        <end position="243"/>
    </location>
</feature>
<dbReference type="GO" id="GO:0005524">
    <property type="term" value="F:ATP binding"/>
    <property type="evidence" value="ECO:0007669"/>
    <property type="project" value="UniProtKB-KW"/>
</dbReference>
<evidence type="ECO:0000256" key="1">
    <source>
        <dbReference type="ARBA" id="ARBA00006216"/>
    </source>
</evidence>
<keyword evidence="3" id="KW-0067">ATP-binding</keyword>
<keyword evidence="2" id="KW-0547">Nucleotide-binding</keyword>
<comment type="caution">
    <text evidence="5">The sequence shown here is derived from an EMBL/GenBank/DDBJ whole genome shotgun (WGS) entry which is preliminary data.</text>
</comment>
<dbReference type="SUPFAM" id="SSF52540">
    <property type="entry name" value="P-loop containing nucleoside triphosphate hydrolases"/>
    <property type="match status" value="1"/>
</dbReference>
<dbReference type="SMART" id="SM00382">
    <property type="entry name" value="AAA"/>
    <property type="match status" value="1"/>
</dbReference>
<dbReference type="Pfam" id="PF00005">
    <property type="entry name" value="ABC_tran"/>
    <property type="match status" value="1"/>
</dbReference>
<dbReference type="PROSITE" id="PS50893">
    <property type="entry name" value="ABC_TRANSPORTER_2"/>
    <property type="match status" value="1"/>
</dbReference>
<dbReference type="InterPro" id="IPR003593">
    <property type="entry name" value="AAA+_ATPase"/>
</dbReference>
<name>A0A1F6MHJ4_9BACT</name>
<gene>
    <name evidence="5" type="ORF">A3C90_03065</name>
</gene>
<dbReference type="InterPro" id="IPR003439">
    <property type="entry name" value="ABC_transporter-like_ATP-bd"/>
</dbReference>
<proteinExistence type="inferred from homology"/>
<evidence type="ECO:0000256" key="2">
    <source>
        <dbReference type="ARBA" id="ARBA00022741"/>
    </source>
</evidence>
<organism evidence="5 6">
    <name type="scientific">Candidatus Magasanikbacteria bacterium RIFCSPHIGHO2_02_FULL_51_14</name>
    <dbReference type="NCBI Taxonomy" id="1798683"/>
    <lineage>
        <taxon>Bacteria</taxon>
        <taxon>Candidatus Magasanikiibacteriota</taxon>
    </lineage>
</organism>
<dbReference type="PROSITE" id="PS00211">
    <property type="entry name" value="ABC_TRANSPORTER_1"/>
    <property type="match status" value="1"/>
</dbReference>
<evidence type="ECO:0000256" key="3">
    <source>
        <dbReference type="ARBA" id="ARBA00022840"/>
    </source>
</evidence>
<evidence type="ECO:0000313" key="6">
    <source>
        <dbReference type="Proteomes" id="UP000177457"/>
    </source>
</evidence>
<dbReference type="Proteomes" id="UP000177457">
    <property type="component" value="Unassembled WGS sequence"/>
</dbReference>
<evidence type="ECO:0000259" key="4">
    <source>
        <dbReference type="PROSITE" id="PS50893"/>
    </source>
</evidence>
<dbReference type="PANTHER" id="PTHR43204">
    <property type="entry name" value="ABC TRANSPORTER I FAMILY MEMBER 6, CHLOROPLASTIC"/>
    <property type="match status" value="1"/>
</dbReference>
<dbReference type="InterPro" id="IPR027417">
    <property type="entry name" value="P-loop_NTPase"/>
</dbReference>
<dbReference type="GO" id="GO:0016887">
    <property type="term" value="F:ATP hydrolysis activity"/>
    <property type="evidence" value="ECO:0007669"/>
    <property type="project" value="InterPro"/>
</dbReference>
<dbReference type="InterPro" id="IPR010230">
    <property type="entry name" value="FeS-cluster_ATPase_SufC"/>
</dbReference>
<dbReference type="CDD" id="cd03217">
    <property type="entry name" value="ABC_FeS_Assembly"/>
    <property type="match status" value="1"/>
</dbReference>
<dbReference type="PANTHER" id="PTHR43204:SF1">
    <property type="entry name" value="ABC TRANSPORTER I FAMILY MEMBER 6, CHLOROPLASTIC"/>
    <property type="match status" value="1"/>
</dbReference>
<dbReference type="STRING" id="1798683.A3C90_03065"/>
<sequence>MSLHTHNLHVSVEGKEILKGLDLVLEKGQVHAIMGPNGSGKSTLANTLMGHPKYKITDGPILLDGVDITMLETDKRAKLGLFLSLQYPPEIAGVTISNFLRNAVESQTGVKQNPIAFYRALQEKMKELRIDPDFANRYVNAGFSGGEKKRAEILQLSVLNPKYAILDETDSGLDVDALRVVSEGINKFRGPDRGVLLITHYNRILEYVKPDVVHVMMDGRIVRSGGAELAAEVEVSGYGEFLLSSRAQ</sequence>
<dbReference type="NCBIfam" id="TIGR01978">
    <property type="entry name" value="sufC"/>
    <property type="match status" value="1"/>
</dbReference>
<dbReference type="InterPro" id="IPR017871">
    <property type="entry name" value="ABC_transporter-like_CS"/>
</dbReference>
<reference evidence="5 6" key="1">
    <citation type="journal article" date="2016" name="Nat. Commun.">
        <title>Thousands of microbial genomes shed light on interconnected biogeochemical processes in an aquifer system.</title>
        <authorList>
            <person name="Anantharaman K."/>
            <person name="Brown C.T."/>
            <person name="Hug L.A."/>
            <person name="Sharon I."/>
            <person name="Castelle C.J."/>
            <person name="Probst A.J."/>
            <person name="Thomas B.C."/>
            <person name="Singh A."/>
            <person name="Wilkins M.J."/>
            <person name="Karaoz U."/>
            <person name="Brodie E.L."/>
            <person name="Williams K.H."/>
            <person name="Hubbard S.S."/>
            <person name="Banfield J.F."/>
        </authorList>
    </citation>
    <scope>NUCLEOTIDE SEQUENCE [LARGE SCALE GENOMIC DNA]</scope>
</reference>
<dbReference type="Gene3D" id="3.40.50.300">
    <property type="entry name" value="P-loop containing nucleotide triphosphate hydrolases"/>
    <property type="match status" value="1"/>
</dbReference>
<protein>
    <submittedName>
        <fullName evidence="5">Fe-S cluster assembly ATPase SufC</fullName>
    </submittedName>
</protein>
<dbReference type="EMBL" id="MFQE01000033">
    <property type="protein sequence ID" value="OGH71122.1"/>
    <property type="molecule type" value="Genomic_DNA"/>
</dbReference>
<accession>A0A1F6MHJ4</accession>